<dbReference type="SMART" id="SM00028">
    <property type="entry name" value="TPR"/>
    <property type="match status" value="6"/>
</dbReference>
<keyword evidence="4" id="KW-0812">Transmembrane</keyword>
<evidence type="ECO:0000313" key="5">
    <source>
        <dbReference type="EMBL" id="SEG69891.1"/>
    </source>
</evidence>
<dbReference type="InterPro" id="IPR019734">
    <property type="entry name" value="TPR_rpt"/>
</dbReference>
<accession>A0A1H6CA96</accession>
<sequence>MISSVTGIPSSIGTVDKPHKFMLASMGLVLMMVLLVYAHSFDNGFHFDDFHTITDNPSIRSLSNVPSYFRDASTFSVLPANRTYRPIVSASLALDYHLGKGYQLFWFHLSTTIEFLILVWLVSLLASGLYKNTEPLPAAPWLAILASAWFGLHPAMAETVNYIIQRGDLFCTLGCVAALVLYMQWRGGRRYGVYLLPLIFALLCKPPAAVFPVLLFAYIALFEVSEEKRWRKAAIAVVPSLLVTAAALVLQSAMTPKTFAPSILSPSAYRLTQPFVWLRYFAELFLPLHLNVDSDLQPFTSLNAEAMLGLVFLAALLAGIWLSARSPRLKPLTYGLIWFVVTQLPTSAYALSEVENDHRMFFSFAGLIPGTVWALYLALQRVLGVRNMQRWRGAISAAVLLALCGYAYGTTVRNRVWHSEESLWWDDVQKSPHNGRGLMIYGLTQMEQGRFARALDYFTRATEFTPNYATLEINLGIVNGAMGHNAEAEQHFLRAIALAPSDDQTHAFYGRWLMERGRGSEGVAQYNLARQLNPARPLPVPSVAQAAVHPEEHAINESLACYTRGDYEGSIRAAQEALAINPQSAQAYNNIGASLARLGRWEEAAEDDRHALAIDASLQIARNNLAEALAHSQQTSGPPAPAAAFPALLARSLTLYQAKEYQASLQAATAAAKLEPGSAEAWNNIAAADASLRRWDAAIAAAQKAVALKPDFQLAKNNLAWALSEKQKSLVGGRP</sequence>
<feature type="transmembrane region" description="Helical" evidence="4">
    <location>
        <begin position="105"/>
        <end position="126"/>
    </location>
</feature>
<keyword evidence="4" id="KW-1133">Transmembrane helix</keyword>
<gene>
    <name evidence="5" type="ORF">SAMN05421819_4390</name>
</gene>
<dbReference type="InterPro" id="IPR011990">
    <property type="entry name" value="TPR-like_helical_dom_sf"/>
</dbReference>
<dbReference type="Proteomes" id="UP000236728">
    <property type="component" value="Unassembled WGS sequence"/>
</dbReference>
<feature type="transmembrane region" description="Helical" evidence="4">
    <location>
        <begin position="358"/>
        <end position="379"/>
    </location>
</feature>
<protein>
    <submittedName>
        <fullName evidence="5">Tetratricopeptide repeat-containing protein</fullName>
    </submittedName>
</protein>
<keyword evidence="6" id="KW-1185">Reference proteome</keyword>
<feature type="transmembrane region" description="Helical" evidence="4">
    <location>
        <begin position="302"/>
        <end position="322"/>
    </location>
</feature>
<dbReference type="PROSITE" id="PS50005">
    <property type="entry name" value="TPR"/>
    <property type="match status" value="4"/>
</dbReference>
<feature type="transmembrane region" description="Helical" evidence="4">
    <location>
        <begin position="21"/>
        <end position="40"/>
    </location>
</feature>
<dbReference type="InterPro" id="IPR052346">
    <property type="entry name" value="O-mannosyl-transferase_TMTC"/>
</dbReference>
<dbReference type="Pfam" id="PF13432">
    <property type="entry name" value="TPR_16"/>
    <property type="match status" value="1"/>
</dbReference>
<dbReference type="GO" id="GO:0000030">
    <property type="term" value="F:mannosyltransferase activity"/>
    <property type="evidence" value="ECO:0007669"/>
    <property type="project" value="TreeGrafter"/>
</dbReference>
<evidence type="ECO:0000256" key="1">
    <source>
        <dbReference type="ARBA" id="ARBA00022737"/>
    </source>
</evidence>
<dbReference type="PANTHER" id="PTHR44227:SF3">
    <property type="entry name" value="PROTEIN O-MANNOSYL-TRANSFERASE TMTC4"/>
    <property type="match status" value="1"/>
</dbReference>
<evidence type="ECO:0000256" key="3">
    <source>
        <dbReference type="PROSITE-ProRule" id="PRU00339"/>
    </source>
</evidence>
<dbReference type="EMBL" id="FNVA01000009">
    <property type="protein sequence ID" value="SEG69891.1"/>
    <property type="molecule type" value="Genomic_DNA"/>
</dbReference>
<dbReference type="PANTHER" id="PTHR44227">
    <property type="match status" value="1"/>
</dbReference>
<feature type="transmembrane region" description="Helical" evidence="4">
    <location>
        <begin position="334"/>
        <end position="352"/>
    </location>
</feature>
<keyword evidence="1" id="KW-0677">Repeat</keyword>
<keyword evidence="2 3" id="KW-0802">TPR repeat</keyword>
<evidence type="ECO:0000256" key="4">
    <source>
        <dbReference type="SAM" id="Phobius"/>
    </source>
</evidence>
<dbReference type="Pfam" id="PF13414">
    <property type="entry name" value="TPR_11"/>
    <property type="match status" value="1"/>
</dbReference>
<dbReference type="Gene3D" id="1.25.40.10">
    <property type="entry name" value="Tetratricopeptide repeat domain"/>
    <property type="match status" value="3"/>
</dbReference>
<feature type="transmembrane region" description="Helical" evidence="4">
    <location>
        <begin position="163"/>
        <end position="182"/>
    </location>
</feature>
<feature type="transmembrane region" description="Helical" evidence="4">
    <location>
        <begin position="391"/>
        <end position="409"/>
    </location>
</feature>
<feature type="transmembrane region" description="Helical" evidence="4">
    <location>
        <begin position="233"/>
        <end position="250"/>
    </location>
</feature>
<organism evidence="5 6">
    <name type="scientific">Bryocella elongata</name>
    <dbReference type="NCBI Taxonomy" id="863522"/>
    <lineage>
        <taxon>Bacteria</taxon>
        <taxon>Pseudomonadati</taxon>
        <taxon>Acidobacteriota</taxon>
        <taxon>Terriglobia</taxon>
        <taxon>Terriglobales</taxon>
        <taxon>Acidobacteriaceae</taxon>
        <taxon>Bryocella</taxon>
    </lineage>
</organism>
<feature type="repeat" description="TPR" evidence="3">
    <location>
        <begin position="679"/>
        <end position="712"/>
    </location>
</feature>
<feature type="repeat" description="TPR" evidence="3">
    <location>
        <begin position="585"/>
        <end position="618"/>
    </location>
</feature>
<dbReference type="GO" id="GO:0030968">
    <property type="term" value="P:endoplasmic reticulum unfolded protein response"/>
    <property type="evidence" value="ECO:0007669"/>
    <property type="project" value="TreeGrafter"/>
</dbReference>
<name>A0A1H6CA96_9BACT</name>
<dbReference type="AlphaFoldDB" id="A0A1H6CA96"/>
<dbReference type="GO" id="GO:0035269">
    <property type="term" value="P:protein O-linked glycosylation via mannose"/>
    <property type="evidence" value="ECO:0007669"/>
    <property type="project" value="TreeGrafter"/>
</dbReference>
<evidence type="ECO:0000256" key="2">
    <source>
        <dbReference type="ARBA" id="ARBA00022803"/>
    </source>
</evidence>
<feature type="transmembrane region" description="Helical" evidence="4">
    <location>
        <begin position="194"/>
        <end position="221"/>
    </location>
</feature>
<feature type="repeat" description="TPR" evidence="3">
    <location>
        <begin position="469"/>
        <end position="502"/>
    </location>
</feature>
<reference evidence="5 6" key="1">
    <citation type="submission" date="2016-10" db="EMBL/GenBank/DDBJ databases">
        <authorList>
            <person name="de Groot N.N."/>
        </authorList>
    </citation>
    <scope>NUCLEOTIDE SEQUENCE [LARGE SCALE GENOMIC DNA]</scope>
    <source>
        <strain evidence="5 6">DSM 22489</strain>
    </source>
</reference>
<keyword evidence="4" id="KW-0472">Membrane</keyword>
<proteinExistence type="predicted"/>
<dbReference type="SUPFAM" id="SSF48452">
    <property type="entry name" value="TPR-like"/>
    <property type="match status" value="1"/>
</dbReference>
<evidence type="ECO:0000313" key="6">
    <source>
        <dbReference type="Proteomes" id="UP000236728"/>
    </source>
</evidence>
<feature type="repeat" description="TPR" evidence="3">
    <location>
        <begin position="435"/>
        <end position="468"/>
    </location>
</feature>